<evidence type="ECO:0000259" key="3">
    <source>
        <dbReference type="Pfam" id="PF24879"/>
    </source>
</evidence>
<dbReference type="Pfam" id="PF18991">
    <property type="entry name" value="DUF5724"/>
    <property type="match status" value="1"/>
</dbReference>
<keyword evidence="5" id="KW-1185">Reference proteome</keyword>
<dbReference type="InterPro" id="IPR043782">
    <property type="entry name" value="DUF5724"/>
</dbReference>
<evidence type="ECO:0000259" key="2">
    <source>
        <dbReference type="Pfam" id="PF18991"/>
    </source>
</evidence>
<accession>A0A2P8FX69</accession>
<protein>
    <submittedName>
        <fullName evidence="4">Uncharacterized protein DUF4132</fullName>
    </submittedName>
</protein>
<proteinExistence type="predicted"/>
<comment type="caution">
    <text evidence="4">The sequence shown here is derived from an EMBL/GenBank/DDBJ whole genome shotgun (WGS) entry which is preliminary data.</text>
</comment>
<dbReference type="InterPro" id="IPR056639">
    <property type="entry name" value="DUF7737"/>
</dbReference>
<gene>
    <name evidence="4" type="ORF">CLV42_11112</name>
</gene>
<dbReference type="Pfam" id="PF24879">
    <property type="entry name" value="DUF7737"/>
    <property type="match status" value="1"/>
</dbReference>
<feature type="domain" description="DUF4132" evidence="1">
    <location>
        <begin position="1316"/>
        <end position="1488"/>
    </location>
</feature>
<dbReference type="InterPro" id="IPR016024">
    <property type="entry name" value="ARM-type_fold"/>
</dbReference>
<dbReference type="OrthoDB" id="9763697at2"/>
<reference evidence="4 5" key="1">
    <citation type="submission" date="2018-03" db="EMBL/GenBank/DDBJ databases">
        <title>Genomic Encyclopedia of Archaeal and Bacterial Type Strains, Phase II (KMG-II): from individual species to whole genera.</title>
        <authorList>
            <person name="Goeker M."/>
        </authorList>
    </citation>
    <scope>NUCLEOTIDE SEQUENCE [LARGE SCALE GENOMIC DNA]</scope>
    <source>
        <strain evidence="4 5">DSM 18107</strain>
    </source>
</reference>
<name>A0A2P8FX69_9BACT</name>
<dbReference type="Proteomes" id="UP000240978">
    <property type="component" value="Unassembled WGS sequence"/>
</dbReference>
<evidence type="ECO:0000313" key="4">
    <source>
        <dbReference type="EMBL" id="PSL26301.1"/>
    </source>
</evidence>
<evidence type="ECO:0000259" key="1">
    <source>
        <dbReference type="Pfam" id="PF13569"/>
    </source>
</evidence>
<sequence length="1681" mass="194189">MNALEFLSTRIIPDHLSQLETTLKAVYNGSSSHTLLTKRTAEMALLLLDKMDKAEAETAHYYGPPIIEYGDIRYDRLLELLPENEWDNKEASDLLIYLFGAEKAVYVKHAWKKFPDLMYQARWDRRSFRAPGNRELYLPNQLSFLATAMLQVQRTEYSGVDIKLVCYDLDIREQIIWDHQIAVGSLYHLWAAAIDLNKEGIFSLFEDIIFNKEAIGKVSRGVIKALLLSEKETAWQLVEKLLLAAQRQEGLRQTILEALDETSRGALIYMVKVLVDNKMARFSSVVRALDTWAGTHWESEKESAVNAFLQKAYEYLSDPSRIPEGIRSKNNTDIYMALWAQGVFDVAKTLPYLRQLAEDPSPEKYCIALKFVLEARHFELDMPIAYPALDSKELVVIGIAATILEQRIEQNPAHYDKYYPELFDKLHAVLLRSPVKEKEFMRTVFSWMKINYTRAEIFRVMLLLVLDKQERLDVLLSYFEEMDADVKLRLVNVILPDYSGYYWEEKKVVKPLTDFQRNFCFRILKERGEMLSGIAFKALATVNLTVEESGIFKELLKRKSGTTRGKVIAILLKQSDELLSDTLQELLQGDAEQRLAGLDIALQLQQQQKQLAVLPALLETFRSRKSISQKEEILLSQLSGSDETTSCTAENGYGLFDPKQLSPVITPVVDAADLYGKCLKDGEYGFSVPLEAIKDAFQQLFRLLQQHKAYEYEVVNYDNTKATILLGNDFRQKQAPGYQYASDKERYEDYPLAEVWEQWYQSVGWQPRDLFLLNSIARWHDDIKTNDELTALMLPYIPDLGQLISEDLQRFSTYRWANPFTRITLALALIHPCEEDGEILLGIITRMFAAIPDELLYKENEDYEETYRYGWSGGWQANDLLGDFVRRIDPYTMPEHLVEQCWNLYHWRQFTGLPRNIPFNHPPLAIFCRAFQQGIISESGMYRGLLFPDYIRMLSTTRKYRADRDYFESYPFLRSMYTHLREHILDIELKRGDSPTAVSKFVQEVQWLGGIQRFAGILMGLGKTALYKGYLYSSSESSKQQMFSALLKRCHPLETDTQEAFEEGMRRVKVSEERLLEAAVYAPQWQKFVSGYLGWKGLDSAIWWMHAHTKTSVYSDVSVEAESEIARYSAVDIDDFKEGAVDKEWFLKAYKELGQERWQKVYDAAKYISDGNGHRRARLYADVITGDLKIKEVTQKVKEKRDQDYLRLYGLIPLSRTNPEKDELSRYEYLQQFKKESKQFGAQKQSSEAVAIRIAMENLARNAGYADPQRLTWAMETKQVQHILAKETQVQYDDVLIGLVIEESGEADIVAFRNDKKLASIPAKYKKDKKILELNEFKKTLREQLRRSRKALEDAMVRGDGFLLDEIVRLFEHPVISKHLEKLVFTCKKGHGFYRKGELVSAKGVVTQPDKDALIWIAHCTDLHASGEWSDYQRYCFEKELQQPFRQVFRELYLPLAEELQEQSVSRRYAGHQIQPTQTVALLKTRGWRVDYEEGLQKVFHREGFVAKMYAQADWFTPGQVESPVLEQVVFHDLKSYKNVAFEDIAPRIFSEVMRDIDLVVSVAHVGGVDPEASHSSIEMRTALLRETARLFKLNNVTVSGTHAKIVGQYGEYSVHLGSAVVHQMPGRYLSILPVHSQQRGRLFLPFVDDDPKSSELISKVLLLARDKDIQDPTILQQLRF</sequence>
<evidence type="ECO:0000313" key="5">
    <source>
        <dbReference type="Proteomes" id="UP000240978"/>
    </source>
</evidence>
<feature type="domain" description="DUF7737" evidence="3">
    <location>
        <begin position="1578"/>
        <end position="1679"/>
    </location>
</feature>
<dbReference type="SUPFAM" id="SSF48371">
    <property type="entry name" value="ARM repeat"/>
    <property type="match status" value="1"/>
</dbReference>
<dbReference type="Pfam" id="PF13569">
    <property type="entry name" value="DUF4132"/>
    <property type="match status" value="1"/>
</dbReference>
<dbReference type="InterPro" id="IPR025406">
    <property type="entry name" value="DUF4132"/>
</dbReference>
<feature type="domain" description="DUF5724" evidence="2">
    <location>
        <begin position="81"/>
        <end position="1275"/>
    </location>
</feature>
<dbReference type="EMBL" id="PYGK01000011">
    <property type="protein sequence ID" value="PSL26301.1"/>
    <property type="molecule type" value="Genomic_DNA"/>
</dbReference>
<dbReference type="RefSeq" id="WP_106604268.1">
    <property type="nucleotide sequence ID" value="NZ_PYGK01000011.1"/>
</dbReference>
<organism evidence="4 5">
    <name type="scientific">Chitinophaga ginsengisoli</name>
    <dbReference type="NCBI Taxonomy" id="363837"/>
    <lineage>
        <taxon>Bacteria</taxon>
        <taxon>Pseudomonadati</taxon>
        <taxon>Bacteroidota</taxon>
        <taxon>Chitinophagia</taxon>
        <taxon>Chitinophagales</taxon>
        <taxon>Chitinophagaceae</taxon>
        <taxon>Chitinophaga</taxon>
    </lineage>
</organism>